<name>A0ABQ4QIA5_9HYPH</name>
<comment type="subcellular location">
    <subcellularLocation>
        <location evidence="1">Membrane</location>
        <topology evidence="1">Multi-pass membrane protein</topology>
    </subcellularLocation>
</comment>
<dbReference type="PANTHER" id="PTHR10057:SF0">
    <property type="entry name" value="TRANSLOCATOR PROTEIN"/>
    <property type="match status" value="1"/>
</dbReference>
<evidence type="ECO:0000256" key="4">
    <source>
        <dbReference type="ARBA" id="ARBA00022989"/>
    </source>
</evidence>
<keyword evidence="4 6" id="KW-1133">Transmembrane helix</keyword>
<dbReference type="InterPro" id="IPR004307">
    <property type="entry name" value="TspO_MBR"/>
</dbReference>
<evidence type="ECO:0000256" key="3">
    <source>
        <dbReference type="ARBA" id="ARBA00022692"/>
    </source>
</evidence>
<proteinExistence type="inferred from homology"/>
<dbReference type="Pfam" id="PF03073">
    <property type="entry name" value="TspO_MBR"/>
    <property type="match status" value="1"/>
</dbReference>
<sequence length="176" mass="19021">MPPIQATPMQVPTRPTLPWWLRLPAAILPVGATSLIGGLATGSEIGGWYAGLVKPSFNPPNAAFPIAWTILDVMMVVSLWRLLGARPATGPAQGGWRLALVAFGVQLALNAAWTPVFFTRYALGAGLVVVLALLVMVLWTIKLSWRVDRIAAWLLVPYAAWVAFASLLNAAIWRLN</sequence>
<evidence type="ECO:0000313" key="8">
    <source>
        <dbReference type="Proteomes" id="UP001055117"/>
    </source>
</evidence>
<evidence type="ECO:0000256" key="1">
    <source>
        <dbReference type="ARBA" id="ARBA00004141"/>
    </source>
</evidence>
<evidence type="ECO:0000256" key="2">
    <source>
        <dbReference type="ARBA" id="ARBA00007524"/>
    </source>
</evidence>
<comment type="caution">
    <text evidence="7">The sequence shown here is derived from an EMBL/GenBank/DDBJ whole genome shotgun (WGS) entry which is preliminary data.</text>
</comment>
<keyword evidence="8" id="KW-1185">Reference proteome</keyword>
<dbReference type="RefSeq" id="WP_238272415.1">
    <property type="nucleotide sequence ID" value="NZ_BPQG01000044.1"/>
</dbReference>
<protein>
    <recommendedName>
        <fullName evidence="9">Tryptophan-rich sensory protein</fullName>
    </recommendedName>
</protein>
<comment type="similarity">
    <text evidence="2">Belongs to the TspO/BZRP family.</text>
</comment>
<organism evidence="7 8">
    <name type="scientific">Methylobacterium cerastii</name>
    <dbReference type="NCBI Taxonomy" id="932741"/>
    <lineage>
        <taxon>Bacteria</taxon>
        <taxon>Pseudomonadati</taxon>
        <taxon>Pseudomonadota</taxon>
        <taxon>Alphaproteobacteria</taxon>
        <taxon>Hyphomicrobiales</taxon>
        <taxon>Methylobacteriaceae</taxon>
        <taxon>Methylobacterium</taxon>
    </lineage>
</organism>
<feature type="transmembrane region" description="Helical" evidence="6">
    <location>
        <begin position="119"/>
        <end position="139"/>
    </location>
</feature>
<feature type="transmembrane region" description="Helical" evidence="6">
    <location>
        <begin position="20"/>
        <end position="42"/>
    </location>
</feature>
<evidence type="ECO:0008006" key="9">
    <source>
        <dbReference type="Google" id="ProtNLM"/>
    </source>
</evidence>
<evidence type="ECO:0000256" key="5">
    <source>
        <dbReference type="ARBA" id="ARBA00023136"/>
    </source>
</evidence>
<gene>
    <name evidence="7" type="ORF">AFCDBAGC_2852</name>
</gene>
<evidence type="ECO:0000256" key="6">
    <source>
        <dbReference type="SAM" id="Phobius"/>
    </source>
</evidence>
<keyword evidence="5 6" id="KW-0472">Membrane</keyword>
<dbReference type="PANTHER" id="PTHR10057">
    <property type="entry name" value="PERIPHERAL-TYPE BENZODIAZEPINE RECEPTOR"/>
    <property type="match status" value="1"/>
</dbReference>
<accession>A0ABQ4QIA5</accession>
<dbReference type="CDD" id="cd15904">
    <property type="entry name" value="TSPO_MBR"/>
    <property type="match status" value="1"/>
</dbReference>
<dbReference type="Proteomes" id="UP001055117">
    <property type="component" value="Unassembled WGS sequence"/>
</dbReference>
<evidence type="ECO:0000313" key="7">
    <source>
        <dbReference type="EMBL" id="GJD44983.1"/>
    </source>
</evidence>
<dbReference type="Gene3D" id="1.20.1260.100">
    <property type="entry name" value="TspO/MBR protein"/>
    <property type="match status" value="1"/>
</dbReference>
<keyword evidence="3 6" id="KW-0812">Transmembrane</keyword>
<feature type="transmembrane region" description="Helical" evidence="6">
    <location>
        <begin position="151"/>
        <end position="173"/>
    </location>
</feature>
<dbReference type="EMBL" id="BPQG01000044">
    <property type="protein sequence ID" value="GJD44983.1"/>
    <property type="molecule type" value="Genomic_DNA"/>
</dbReference>
<feature type="transmembrane region" description="Helical" evidence="6">
    <location>
        <begin position="62"/>
        <end position="83"/>
    </location>
</feature>
<dbReference type="PIRSF" id="PIRSF005859">
    <property type="entry name" value="PBR"/>
    <property type="match status" value="1"/>
</dbReference>
<dbReference type="InterPro" id="IPR038330">
    <property type="entry name" value="TspO/MBR-related_sf"/>
</dbReference>
<feature type="transmembrane region" description="Helical" evidence="6">
    <location>
        <begin position="95"/>
        <end position="113"/>
    </location>
</feature>
<reference evidence="7 8" key="1">
    <citation type="journal article" date="2021" name="Front. Microbiol.">
        <title>Comprehensive Comparative Genomics and Phenotyping of Methylobacterium Species.</title>
        <authorList>
            <person name="Alessa O."/>
            <person name="Ogura Y."/>
            <person name="Fujitani Y."/>
            <person name="Takami H."/>
            <person name="Hayashi T."/>
            <person name="Sahin N."/>
            <person name="Tani A."/>
        </authorList>
    </citation>
    <scope>NUCLEOTIDE SEQUENCE [LARGE SCALE GENOMIC DNA]</scope>
    <source>
        <strain evidence="7 8">DSM 23679</strain>
    </source>
</reference>